<proteinExistence type="predicted"/>
<dbReference type="Pfam" id="PF12697">
    <property type="entry name" value="Abhydrolase_6"/>
    <property type="match status" value="1"/>
</dbReference>
<name>A0A839XZR3_9PSEU</name>
<feature type="domain" description="AB hydrolase-1" evidence="2">
    <location>
        <begin position="65"/>
        <end position="303"/>
    </location>
</feature>
<evidence type="ECO:0000256" key="1">
    <source>
        <dbReference type="SAM" id="MobiDB-lite"/>
    </source>
</evidence>
<dbReference type="InterPro" id="IPR000073">
    <property type="entry name" value="AB_hydrolase_1"/>
</dbReference>
<dbReference type="RefSeq" id="WP_183786740.1">
    <property type="nucleotide sequence ID" value="NZ_JACIBS010000005.1"/>
</dbReference>
<dbReference type="PANTHER" id="PTHR43194">
    <property type="entry name" value="HYDROLASE ALPHA/BETA FOLD FAMILY"/>
    <property type="match status" value="1"/>
</dbReference>
<dbReference type="EMBL" id="JACIBS010000005">
    <property type="protein sequence ID" value="MBB3665526.1"/>
    <property type="molecule type" value="Genomic_DNA"/>
</dbReference>
<dbReference type="PANTHER" id="PTHR43194:SF5">
    <property type="entry name" value="PIMELOYL-[ACYL-CARRIER PROTEIN] METHYL ESTER ESTERASE"/>
    <property type="match status" value="1"/>
</dbReference>
<gene>
    <name evidence="3" type="ORF">FB384_004484</name>
</gene>
<organism evidence="3 4">
    <name type="scientific">Prauserella sediminis</name>
    <dbReference type="NCBI Taxonomy" id="577680"/>
    <lineage>
        <taxon>Bacteria</taxon>
        <taxon>Bacillati</taxon>
        <taxon>Actinomycetota</taxon>
        <taxon>Actinomycetes</taxon>
        <taxon>Pseudonocardiales</taxon>
        <taxon>Pseudonocardiaceae</taxon>
        <taxon>Prauserella</taxon>
        <taxon>Prauserella salsuginis group</taxon>
    </lineage>
</organism>
<accession>A0A839XZR3</accession>
<feature type="region of interest" description="Disordered" evidence="1">
    <location>
        <begin position="1"/>
        <end position="29"/>
    </location>
</feature>
<evidence type="ECO:0000259" key="2">
    <source>
        <dbReference type="Pfam" id="PF12697"/>
    </source>
</evidence>
<dbReference type="GO" id="GO:0003824">
    <property type="term" value="F:catalytic activity"/>
    <property type="evidence" value="ECO:0007669"/>
    <property type="project" value="UniProtKB-ARBA"/>
</dbReference>
<keyword evidence="4" id="KW-1185">Reference proteome</keyword>
<sequence>MAATERIGRADTADYRTPPTSAGVAEPPDWASHALGRERRMGRVVCDGVTIRYLSWGDPAAPATVLVHGGAAHAMWWAPLAALLDHGGHVVALDLSGHGLSDHRPVYSVGTWAREVVAVAEAVSPDPATIVAHSLGGIASSVVLTDPALAEHVRRVVLVDTPAWPDAPAPEQPLAEREVRPHRIYAAAAEGVARFRLVPPQPCDNDWYVDHIAWHGLRPVDEPHAPAAGVQWRFDPRIFANPTGDHQIVRFGGDLDEACRPFAVVMGERSYLAEGARRALAGRPDTPLLFVPDAAHHVMLDQPLSLLSTLRSLLTTWP</sequence>
<dbReference type="InterPro" id="IPR029058">
    <property type="entry name" value="AB_hydrolase_fold"/>
</dbReference>
<dbReference type="InterPro" id="IPR050228">
    <property type="entry name" value="Carboxylesterase_BioH"/>
</dbReference>
<feature type="compositionally biased region" description="Basic and acidic residues" evidence="1">
    <location>
        <begin position="1"/>
        <end position="14"/>
    </location>
</feature>
<dbReference type="Proteomes" id="UP000564573">
    <property type="component" value="Unassembled WGS sequence"/>
</dbReference>
<protein>
    <submittedName>
        <fullName evidence="3">Pimeloyl-ACP methyl ester carboxylesterase</fullName>
    </submittedName>
</protein>
<evidence type="ECO:0000313" key="4">
    <source>
        <dbReference type="Proteomes" id="UP000564573"/>
    </source>
</evidence>
<comment type="caution">
    <text evidence="3">The sequence shown here is derived from an EMBL/GenBank/DDBJ whole genome shotgun (WGS) entry which is preliminary data.</text>
</comment>
<evidence type="ECO:0000313" key="3">
    <source>
        <dbReference type="EMBL" id="MBB3665526.1"/>
    </source>
</evidence>
<dbReference type="AlphaFoldDB" id="A0A839XZR3"/>
<dbReference type="SUPFAM" id="SSF53474">
    <property type="entry name" value="alpha/beta-Hydrolases"/>
    <property type="match status" value="1"/>
</dbReference>
<reference evidence="3 4" key="1">
    <citation type="submission" date="2020-08" db="EMBL/GenBank/DDBJ databases">
        <title>Sequencing the genomes of 1000 actinobacteria strains.</title>
        <authorList>
            <person name="Klenk H.-P."/>
        </authorList>
    </citation>
    <scope>NUCLEOTIDE SEQUENCE [LARGE SCALE GENOMIC DNA]</scope>
    <source>
        <strain evidence="3 4">DSM 45267</strain>
    </source>
</reference>
<dbReference type="Gene3D" id="3.40.50.1820">
    <property type="entry name" value="alpha/beta hydrolase"/>
    <property type="match status" value="1"/>
</dbReference>